<accession>M1PRG8</accession>
<dbReference type="AlphaFoldDB" id="M1PRG8"/>
<dbReference type="GO" id="GO:0016757">
    <property type="term" value="F:glycosyltransferase activity"/>
    <property type="evidence" value="ECO:0007669"/>
    <property type="project" value="InterPro"/>
</dbReference>
<keyword evidence="4" id="KW-1185">Reference proteome</keyword>
<dbReference type="HOGENOM" id="CLU_009583_2_4_7"/>
<dbReference type="PANTHER" id="PTHR45947">
    <property type="entry name" value="SULFOQUINOVOSYL TRANSFERASE SQD2"/>
    <property type="match status" value="1"/>
</dbReference>
<evidence type="ECO:0000313" key="3">
    <source>
        <dbReference type="EMBL" id="AGF78951.1"/>
    </source>
</evidence>
<sequence length="396" mass="44679">MENLRDKVLLVVSQNYASFVKDQVESIAPYFRRVYVLAVTRPVAEISNFLPIHSLKPFRQKVKINLSELPENVTVITTPLYYLPFSFWYKKVGEQHLRAVRKAIKKNDISFDIIHCHFTYSSGYVGKRLKEEFRVPLIVTAHGFDVYDLPFRNAFWQKKVAATLKSANRIITVSKNNVECIRRIGVETAVDLIPNGYQKKLFYPLGKIKSRRTLQLPESGKVIVSVGNLIAVKGHKYLVEAVSGLQKQHKDLFCYIIGSGGCRKQLEAQISRLGLGEKVILVGALRHDEINTWLGAADMFVLPSLKEGNPTVLFESLACGCPFISAHVGGVSEIIDDEKLGYLFHPGNVKDMEVALGKALTRHWDKEYIIEKSQAYSWECIAVEIVKSYGAVLESC</sequence>
<dbReference type="InterPro" id="IPR001296">
    <property type="entry name" value="Glyco_trans_1"/>
</dbReference>
<dbReference type="Pfam" id="PF13439">
    <property type="entry name" value="Glyco_transf_4"/>
    <property type="match status" value="1"/>
</dbReference>
<dbReference type="InterPro" id="IPR028098">
    <property type="entry name" value="Glyco_trans_4-like_N"/>
</dbReference>
<gene>
    <name evidence="3" type="ordered locus">UWK_02412</name>
</gene>
<organism evidence="3 4">
    <name type="scientific">Desulfocapsa sulfexigens (strain DSM 10523 / SB164P1)</name>
    <dbReference type="NCBI Taxonomy" id="1167006"/>
    <lineage>
        <taxon>Bacteria</taxon>
        <taxon>Pseudomonadati</taxon>
        <taxon>Thermodesulfobacteriota</taxon>
        <taxon>Desulfobulbia</taxon>
        <taxon>Desulfobulbales</taxon>
        <taxon>Desulfocapsaceae</taxon>
        <taxon>Desulfocapsa</taxon>
    </lineage>
</organism>
<dbReference type="SUPFAM" id="SSF53756">
    <property type="entry name" value="UDP-Glycosyltransferase/glycogen phosphorylase"/>
    <property type="match status" value="1"/>
</dbReference>
<evidence type="ECO:0000259" key="2">
    <source>
        <dbReference type="Pfam" id="PF13439"/>
    </source>
</evidence>
<dbReference type="Gene3D" id="3.40.50.2000">
    <property type="entry name" value="Glycogen Phosphorylase B"/>
    <property type="match status" value="2"/>
</dbReference>
<dbReference type="STRING" id="1167006.UWK_02412"/>
<dbReference type="RefSeq" id="WP_015404639.1">
    <property type="nucleotide sequence ID" value="NC_020304.1"/>
</dbReference>
<feature type="domain" description="Glycosyltransferase subfamily 4-like N-terminal" evidence="2">
    <location>
        <begin position="77"/>
        <end position="197"/>
    </location>
</feature>
<dbReference type="PANTHER" id="PTHR45947:SF15">
    <property type="entry name" value="TEICHURONIC ACID BIOSYNTHESIS GLYCOSYLTRANSFERASE TUAC-RELATED"/>
    <property type="match status" value="1"/>
</dbReference>
<evidence type="ECO:0000313" key="4">
    <source>
        <dbReference type="Proteomes" id="UP000011721"/>
    </source>
</evidence>
<protein>
    <submittedName>
        <fullName evidence="3">Glycosyltransferase</fullName>
    </submittedName>
</protein>
<dbReference type="Proteomes" id="UP000011721">
    <property type="component" value="Chromosome"/>
</dbReference>
<dbReference type="Pfam" id="PF00534">
    <property type="entry name" value="Glycos_transf_1"/>
    <property type="match status" value="1"/>
</dbReference>
<dbReference type="KEGG" id="dsf:UWK_02412"/>
<evidence type="ECO:0000259" key="1">
    <source>
        <dbReference type="Pfam" id="PF00534"/>
    </source>
</evidence>
<reference evidence="4" key="1">
    <citation type="journal article" date="2013" name="Stand. Genomic Sci.">
        <title>Complete genome sequence of Desulfocapsa sulfexigens, a marine deltaproteobacterium specialized in disproportionating inorganic sulfur compounds.</title>
        <authorList>
            <person name="Finster K.W."/>
            <person name="Kjeldsen K.U."/>
            <person name="Kube M."/>
            <person name="Reinhardt R."/>
            <person name="Mussmann M."/>
            <person name="Amann R."/>
            <person name="Schreiber L."/>
        </authorList>
    </citation>
    <scope>NUCLEOTIDE SEQUENCE [LARGE SCALE GENOMIC DNA]</scope>
    <source>
        <strain evidence="4">DSM 10523 / SB164P1</strain>
    </source>
</reference>
<feature type="domain" description="Glycosyl transferase family 1" evidence="1">
    <location>
        <begin position="209"/>
        <end position="372"/>
    </location>
</feature>
<dbReference type="eggNOG" id="COG0438">
    <property type="taxonomic scope" value="Bacteria"/>
</dbReference>
<name>M1PRG8_DESSD</name>
<keyword evidence="3" id="KW-0808">Transferase</keyword>
<dbReference type="EMBL" id="CP003985">
    <property type="protein sequence ID" value="AGF78951.1"/>
    <property type="molecule type" value="Genomic_DNA"/>
</dbReference>
<dbReference type="InterPro" id="IPR050194">
    <property type="entry name" value="Glycosyltransferase_grp1"/>
</dbReference>
<dbReference type="OrthoDB" id="9806653at2"/>
<proteinExistence type="predicted"/>